<feature type="binding site" evidence="8">
    <location>
        <position position="177"/>
    </location>
    <ligand>
        <name>Zn(2+)</name>
        <dbReference type="ChEBI" id="CHEBI:29105"/>
    </ligand>
</feature>
<dbReference type="CDD" id="cd07010">
    <property type="entry name" value="cupin_PMI_type_I_N_bac"/>
    <property type="match status" value="1"/>
</dbReference>
<dbReference type="EMBL" id="JACCBX010000005">
    <property type="protein sequence ID" value="NYE05847.1"/>
    <property type="molecule type" value="Genomic_DNA"/>
</dbReference>
<evidence type="ECO:0000313" key="13">
    <source>
        <dbReference type="Proteomes" id="UP000548423"/>
    </source>
</evidence>
<evidence type="ECO:0000259" key="11">
    <source>
        <dbReference type="Pfam" id="PF21621"/>
    </source>
</evidence>
<name>A0A852TDS2_9BACI</name>
<evidence type="ECO:0000256" key="3">
    <source>
        <dbReference type="ARBA" id="ARBA00011956"/>
    </source>
</evidence>
<dbReference type="Pfam" id="PF21621">
    <property type="entry name" value="MPI_cupin_dom"/>
    <property type="match status" value="1"/>
</dbReference>
<comment type="cofactor">
    <cofactor evidence="8">
        <name>Zn(2+)</name>
        <dbReference type="ChEBI" id="CHEBI:29105"/>
    </cofactor>
    <text evidence="8">Binds 1 zinc ion per subunit.</text>
</comment>
<dbReference type="Pfam" id="PF20511">
    <property type="entry name" value="PMI_typeI_cat"/>
    <property type="match status" value="1"/>
</dbReference>
<feature type="binding site" evidence="8">
    <location>
        <position position="120"/>
    </location>
    <ligand>
        <name>Zn(2+)</name>
        <dbReference type="ChEBI" id="CHEBI:29105"/>
    </ligand>
</feature>
<gene>
    <name evidence="12" type="ORF">F4694_002622</name>
</gene>
<dbReference type="Proteomes" id="UP000548423">
    <property type="component" value="Unassembled WGS sequence"/>
</dbReference>
<feature type="active site" evidence="9">
    <location>
        <position position="197"/>
    </location>
</feature>
<dbReference type="SUPFAM" id="SSF51182">
    <property type="entry name" value="RmlC-like cupins"/>
    <property type="match status" value="1"/>
</dbReference>
<evidence type="ECO:0000256" key="2">
    <source>
        <dbReference type="ARBA" id="ARBA00010772"/>
    </source>
</evidence>
<feature type="domain" description="Phosphomannose isomerase type I catalytic" evidence="10">
    <location>
        <begin position="9"/>
        <end position="109"/>
    </location>
</feature>
<dbReference type="NCBIfam" id="TIGR00218">
    <property type="entry name" value="manA"/>
    <property type="match status" value="1"/>
</dbReference>
<evidence type="ECO:0000313" key="12">
    <source>
        <dbReference type="EMBL" id="NYE05847.1"/>
    </source>
</evidence>
<evidence type="ECO:0000256" key="5">
    <source>
        <dbReference type="ARBA" id="ARBA00022833"/>
    </source>
</evidence>
<evidence type="ECO:0000256" key="8">
    <source>
        <dbReference type="PIRSR" id="PIRSR036894-1"/>
    </source>
</evidence>
<evidence type="ECO:0000256" key="6">
    <source>
        <dbReference type="ARBA" id="ARBA00023235"/>
    </source>
</evidence>
<dbReference type="PANTHER" id="PTHR42742">
    <property type="entry name" value="TRANSCRIPTIONAL REPRESSOR MPRA"/>
    <property type="match status" value="1"/>
</dbReference>
<dbReference type="PANTHER" id="PTHR42742:SF3">
    <property type="entry name" value="FRUCTOKINASE"/>
    <property type="match status" value="1"/>
</dbReference>
<keyword evidence="6 7" id="KW-0413">Isomerase</keyword>
<reference evidence="13" key="2">
    <citation type="submission" date="2020-08" db="EMBL/GenBank/DDBJ databases">
        <title>The Agave Microbiome: Exploring the role of microbial communities in plant adaptations to desert environments.</title>
        <authorList>
            <person name="Partida-Martinez L.P."/>
        </authorList>
    </citation>
    <scope>NUCLEOTIDE SEQUENCE [LARGE SCALE GENOMIC DNA]</scope>
    <source>
        <strain evidence="13">AT2.8</strain>
    </source>
</reference>
<keyword evidence="5 7" id="KW-0862">Zinc</keyword>
<reference evidence="13" key="1">
    <citation type="submission" date="2020-07" db="EMBL/GenBank/DDBJ databases">
        <authorList>
            <person name="Partida-Martinez L."/>
            <person name="Huntemann M."/>
            <person name="Clum A."/>
            <person name="Wang J."/>
            <person name="Palaniappan K."/>
            <person name="Ritter S."/>
            <person name="Chen I.-M."/>
            <person name="Stamatis D."/>
            <person name="Reddy T."/>
            <person name="O'Malley R."/>
            <person name="Daum C."/>
            <person name="Shapiro N."/>
            <person name="Ivanova N."/>
            <person name="Kyrpides N."/>
            <person name="Woyke T."/>
        </authorList>
    </citation>
    <scope>NUCLEOTIDE SEQUENCE [LARGE SCALE GENOMIC DNA]</scope>
    <source>
        <strain evidence="13">AT2.8</strain>
    </source>
</reference>
<dbReference type="GO" id="GO:0008270">
    <property type="term" value="F:zinc ion binding"/>
    <property type="evidence" value="ECO:0007669"/>
    <property type="project" value="UniProtKB-UniRule"/>
</dbReference>
<evidence type="ECO:0000256" key="1">
    <source>
        <dbReference type="ARBA" id="ARBA00000757"/>
    </source>
</evidence>
<dbReference type="InterPro" id="IPR046457">
    <property type="entry name" value="PMI_typeI_cat"/>
</dbReference>
<dbReference type="InterPro" id="IPR001250">
    <property type="entry name" value="Man6P_Isoase-1"/>
</dbReference>
<accession>A0A852TDS2</accession>
<dbReference type="EC" id="5.3.1.8" evidence="3 7"/>
<feature type="domain" description="Mannose-6-phosphate isomerase cupin" evidence="11">
    <location>
        <begin position="243"/>
        <end position="320"/>
    </location>
</feature>
<proteinExistence type="inferred from homology"/>
<dbReference type="InterPro" id="IPR049071">
    <property type="entry name" value="MPI_cupin_dom"/>
</dbReference>
<dbReference type="GO" id="GO:0005975">
    <property type="term" value="P:carbohydrate metabolic process"/>
    <property type="evidence" value="ECO:0007669"/>
    <property type="project" value="UniProtKB-UniRule"/>
</dbReference>
<dbReference type="InterPro" id="IPR011051">
    <property type="entry name" value="RmlC_Cupin_sf"/>
</dbReference>
<evidence type="ECO:0000259" key="10">
    <source>
        <dbReference type="Pfam" id="PF20511"/>
    </source>
</evidence>
<comment type="caution">
    <text evidence="12">The sequence shown here is derived from an EMBL/GenBank/DDBJ whole genome shotgun (WGS) entry which is preliminary data.</text>
</comment>
<comment type="similarity">
    <text evidence="2 7">Belongs to the mannose-6-phosphate isomerase type 1 family.</text>
</comment>
<evidence type="ECO:0000256" key="4">
    <source>
        <dbReference type="ARBA" id="ARBA00022723"/>
    </source>
</evidence>
<dbReference type="InterPro" id="IPR051804">
    <property type="entry name" value="Carb_Metab_Reg_Kinase/Isom"/>
</dbReference>
<organism evidence="12 13">
    <name type="scientific">Neobacillus niacini</name>
    <dbReference type="NCBI Taxonomy" id="86668"/>
    <lineage>
        <taxon>Bacteria</taxon>
        <taxon>Bacillati</taxon>
        <taxon>Bacillota</taxon>
        <taxon>Bacilli</taxon>
        <taxon>Bacillales</taxon>
        <taxon>Bacillaceae</taxon>
        <taxon>Neobacillus</taxon>
    </lineage>
</organism>
<dbReference type="Gene3D" id="2.60.120.10">
    <property type="entry name" value="Jelly Rolls"/>
    <property type="match status" value="2"/>
</dbReference>
<dbReference type="InterPro" id="IPR014710">
    <property type="entry name" value="RmlC-like_jellyroll"/>
</dbReference>
<dbReference type="PIRSF" id="PIRSF036894">
    <property type="entry name" value="PMI_Firm_short"/>
    <property type="match status" value="1"/>
</dbReference>
<feature type="binding site" evidence="8">
    <location>
        <position position="102"/>
    </location>
    <ligand>
        <name>Zn(2+)</name>
        <dbReference type="ChEBI" id="CHEBI:29105"/>
    </ligand>
</feature>
<dbReference type="GO" id="GO:0004476">
    <property type="term" value="F:mannose-6-phosphate isomerase activity"/>
    <property type="evidence" value="ECO:0007669"/>
    <property type="project" value="UniProtKB-UniRule"/>
</dbReference>
<evidence type="ECO:0000256" key="7">
    <source>
        <dbReference type="PIRNR" id="PIRNR036894"/>
    </source>
</evidence>
<protein>
    <recommendedName>
        <fullName evidence="3 7">Mannose-6-phosphate isomerase</fullName>
        <ecNumber evidence="3 7">5.3.1.8</ecNumber>
    </recommendedName>
</protein>
<keyword evidence="4 7" id="KW-0479">Metal-binding</keyword>
<sequence>MMYKTEPIFLQPVFQERIWGGEKLHTEFHYEIPSAHTGEAWVISAHSNGPSMIKNGPLAGKTLADAWKEQGGLFNKATSNDEEYPLLVKILDAAEDLSVQVHPNDQFAREVEGVPYGKTECWYVVSAEEGAELVLGHHAKTKEDLAQMVELGEWDQLLRKIKVKAGDFVYVPSGTIHAIGKGIVILETQQSSDITYRVYDYDRIDAEGNKRELHLERSIQVTTVPHQDASVEQTETNIGDLVEKKLVEEQYFTVYHWNLNGKALKDMTKDFLQVSVIDGQAALTIGENTFQIEKGTHFILPNGIGKYSLEGHAEFIVSHV</sequence>
<evidence type="ECO:0000256" key="9">
    <source>
        <dbReference type="PIRSR" id="PIRSR036894-2"/>
    </source>
</evidence>
<comment type="catalytic activity">
    <reaction evidence="1 7">
        <text>D-mannose 6-phosphate = D-fructose 6-phosphate</text>
        <dbReference type="Rhea" id="RHEA:12356"/>
        <dbReference type="ChEBI" id="CHEBI:58735"/>
        <dbReference type="ChEBI" id="CHEBI:61527"/>
        <dbReference type="EC" id="5.3.1.8"/>
    </reaction>
</comment>
<dbReference type="InterPro" id="IPR014628">
    <property type="entry name" value="Man6P_isomerase_Firm_short"/>
</dbReference>
<dbReference type="AlphaFoldDB" id="A0A852TDS2"/>